<keyword evidence="7 11" id="KW-0464">Manganese</keyword>
<evidence type="ECO:0000256" key="5">
    <source>
        <dbReference type="ARBA" id="ARBA00022842"/>
    </source>
</evidence>
<dbReference type="PANTHER" id="PTHR34699:SF2">
    <property type="entry name" value="NON-CANONICAL PURINE NTP PHOSPHATASE_PRRC1 DOMAIN-CONTAINING PROTEIN"/>
    <property type="match status" value="1"/>
</dbReference>
<evidence type="ECO:0000313" key="14">
    <source>
        <dbReference type="Proteomes" id="UP000256485"/>
    </source>
</evidence>
<dbReference type="GO" id="GO:0046872">
    <property type="term" value="F:metal ion binding"/>
    <property type="evidence" value="ECO:0007669"/>
    <property type="project" value="UniProtKB-KW"/>
</dbReference>
<keyword evidence="5 11" id="KW-0460">Magnesium</keyword>
<dbReference type="Pfam" id="PF01931">
    <property type="entry name" value="NTPase_I-T"/>
    <property type="match status" value="1"/>
</dbReference>
<dbReference type="RefSeq" id="WP_115848817.1">
    <property type="nucleotide sequence ID" value="NZ_QTUC01000001.1"/>
</dbReference>
<comment type="subunit">
    <text evidence="11">Homodimer.</text>
</comment>
<dbReference type="AlphaFoldDB" id="A0A3D9V2K3"/>
<evidence type="ECO:0000256" key="3">
    <source>
        <dbReference type="ARBA" id="ARBA00022741"/>
    </source>
</evidence>
<comment type="catalytic activity">
    <reaction evidence="8 11">
        <text>ITP + H2O = IDP + phosphate + H(+)</text>
        <dbReference type="Rhea" id="RHEA:28330"/>
        <dbReference type="ChEBI" id="CHEBI:15377"/>
        <dbReference type="ChEBI" id="CHEBI:15378"/>
        <dbReference type="ChEBI" id="CHEBI:43474"/>
        <dbReference type="ChEBI" id="CHEBI:58280"/>
        <dbReference type="ChEBI" id="CHEBI:61402"/>
        <dbReference type="EC" id="3.6.1.73"/>
    </reaction>
</comment>
<evidence type="ECO:0000256" key="8">
    <source>
        <dbReference type="ARBA" id="ARBA00048174"/>
    </source>
</evidence>
<dbReference type="OrthoDB" id="3822580at2"/>
<proteinExistence type="inferred from homology"/>
<protein>
    <recommendedName>
        <fullName evidence="11">Probable inosine/xanthosine triphosphatase</fullName>
        <shortName evidence="11">ITPase/XTPase</shortName>
        <ecNumber evidence="11">3.6.1.73</ecNumber>
    </recommendedName>
    <alternativeName>
        <fullName evidence="11">Non-canonical purine NTP phosphatase</fullName>
    </alternativeName>
    <alternativeName>
        <fullName evidence="11">Non-standard purine NTP phosphatase</fullName>
    </alternativeName>
    <alternativeName>
        <fullName evidence="11">Nucleoside-triphosphate phosphatase</fullName>
        <shortName evidence="11">NTPase</shortName>
    </alternativeName>
</protein>
<evidence type="ECO:0000256" key="4">
    <source>
        <dbReference type="ARBA" id="ARBA00022801"/>
    </source>
</evidence>
<accession>A0A3D9V2K3</accession>
<dbReference type="PANTHER" id="PTHR34699">
    <property type="match status" value="1"/>
</dbReference>
<sequence>MPFQVVIASTNPVKRRATLEAVRVTLGHDDVDAITVDVNPGVPAQPVGDEETLRGARNRAEAARLAHPNADLWVGIEGGVLERNGGLECFAWIVVLGHGEQPGHLRKGESRTATFVLPTPIADLVRAGVELGEATDRVLGCSGSKQRTGTVGPLTGGVIDRVAYYAHAAVLALVPFRNAHLPFPEAPSVGTPPVSGSPS</sequence>
<evidence type="ECO:0000259" key="12">
    <source>
        <dbReference type="Pfam" id="PF01931"/>
    </source>
</evidence>
<comment type="caution">
    <text evidence="11">Lacks conserved residue(s) required for the propagation of feature annotation.</text>
</comment>
<evidence type="ECO:0000256" key="11">
    <source>
        <dbReference type="HAMAP-Rule" id="MF_00648"/>
    </source>
</evidence>
<dbReference type="GO" id="GO:0006772">
    <property type="term" value="P:thiamine metabolic process"/>
    <property type="evidence" value="ECO:0007669"/>
    <property type="project" value="TreeGrafter"/>
</dbReference>
<feature type="binding site" evidence="11">
    <location>
        <begin position="9"/>
        <end position="14"/>
    </location>
    <ligand>
        <name>substrate</name>
    </ligand>
</feature>
<keyword evidence="6 11" id="KW-0546">Nucleotide metabolism</keyword>
<dbReference type="HAMAP" id="MF_00648">
    <property type="entry name" value="Non_canon_purine_NTPase_YjjX"/>
    <property type="match status" value="1"/>
</dbReference>
<dbReference type="NCBIfam" id="TIGR00258">
    <property type="entry name" value="inosine/xanthosine triphosphatase"/>
    <property type="match status" value="1"/>
</dbReference>
<organism evidence="13 14">
    <name type="scientific">Thermasporomyces composti</name>
    <dbReference type="NCBI Taxonomy" id="696763"/>
    <lineage>
        <taxon>Bacteria</taxon>
        <taxon>Bacillati</taxon>
        <taxon>Actinomycetota</taxon>
        <taxon>Actinomycetes</taxon>
        <taxon>Propionibacteriales</taxon>
        <taxon>Nocardioidaceae</taxon>
        <taxon>Thermasporomyces</taxon>
    </lineage>
</organism>
<dbReference type="GO" id="GO:0000166">
    <property type="term" value="F:nucleotide binding"/>
    <property type="evidence" value="ECO:0007669"/>
    <property type="project" value="UniProtKB-KW"/>
</dbReference>
<dbReference type="GO" id="GO:0103023">
    <property type="term" value="F:ITPase activity"/>
    <property type="evidence" value="ECO:0007669"/>
    <property type="project" value="UniProtKB-EC"/>
</dbReference>
<dbReference type="Proteomes" id="UP000256485">
    <property type="component" value="Unassembled WGS sequence"/>
</dbReference>
<evidence type="ECO:0000256" key="6">
    <source>
        <dbReference type="ARBA" id="ARBA00023080"/>
    </source>
</evidence>
<dbReference type="EMBL" id="QTUC01000001">
    <property type="protein sequence ID" value="REF34943.1"/>
    <property type="molecule type" value="Genomic_DNA"/>
</dbReference>
<dbReference type="GO" id="GO:0009117">
    <property type="term" value="P:nucleotide metabolic process"/>
    <property type="evidence" value="ECO:0007669"/>
    <property type="project" value="UniProtKB-KW"/>
</dbReference>
<keyword evidence="3 11" id="KW-0547">Nucleotide-binding</keyword>
<evidence type="ECO:0000256" key="1">
    <source>
        <dbReference type="ARBA" id="ARBA00001936"/>
    </source>
</evidence>
<keyword evidence="14" id="KW-1185">Reference proteome</keyword>
<comment type="function">
    <text evidence="11">Phosphatase that hydrolyzes non-canonical purine nucleotides such as XTP and ITP to their respective diphosphate derivatives. Probably excludes non-canonical purines from DNA/RNA precursor pool, thus preventing their incorporation into DNA/RNA and avoiding chromosomal lesions.</text>
</comment>
<comment type="similarity">
    <text evidence="10 11">Belongs to the YjjX NTPase family.</text>
</comment>
<keyword evidence="2 11" id="KW-0479">Metal-binding</keyword>
<comment type="caution">
    <text evidence="13">The sequence shown here is derived from an EMBL/GenBank/DDBJ whole genome shotgun (WGS) entry which is preliminary data.</text>
</comment>
<dbReference type="InterPro" id="IPR002786">
    <property type="entry name" value="Non_canon_purine_NTPase"/>
</dbReference>
<dbReference type="FunFam" id="3.90.950.10:FF:000002">
    <property type="entry name" value="Inosine/xanthosine triphosphatase"/>
    <property type="match status" value="1"/>
</dbReference>
<dbReference type="InterPro" id="IPR029001">
    <property type="entry name" value="ITPase-like_fam"/>
</dbReference>
<evidence type="ECO:0000256" key="2">
    <source>
        <dbReference type="ARBA" id="ARBA00022723"/>
    </source>
</evidence>
<evidence type="ECO:0000313" key="13">
    <source>
        <dbReference type="EMBL" id="REF34943.1"/>
    </source>
</evidence>
<dbReference type="InterPro" id="IPR050299">
    <property type="entry name" value="YjjX_NTPase"/>
</dbReference>
<dbReference type="EC" id="3.6.1.73" evidence="11"/>
<evidence type="ECO:0000256" key="10">
    <source>
        <dbReference type="ARBA" id="ARBA00060855"/>
    </source>
</evidence>
<evidence type="ECO:0000256" key="7">
    <source>
        <dbReference type="ARBA" id="ARBA00023211"/>
    </source>
</evidence>
<keyword evidence="4 11" id="KW-0378">Hydrolase</keyword>
<gene>
    <name evidence="13" type="ORF">DFJ64_0309</name>
</gene>
<dbReference type="SUPFAM" id="SSF52972">
    <property type="entry name" value="ITPase-like"/>
    <property type="match status" value="1"/>
</dbReference>
<reference evidence="13 14" key="1">
    <citation type="submission" date="2018-08" db="EMBL/GenBank/DDBJ databases">
        <title>Sequencing the genomes of 1000 actinobacteria strains.</title>
        <authorList>
            <person name="Klenk H.-P."/>
        </authorList>
    </citation>
    <scope>NUCLEOTIDE SEQUENCE [LARGE SCALE GENOMIC DNA]</scope>
    <source>
        <strain evidence="13 14">DSM 22891</strain>
    </source>
</reference>
<comment type="cofactor">
    <cofactor evidence="1">
        <name>Mn(2+)</name>
        <dbReference type="ChEBI" id="CHEBI:29035"/>
    </cofactor>
</comment>
<comment type="catalytic activity">
    <reaction evidence="9 11">
        <text>XTP + H2O = XDP + phosphate + H(+)</text>
        <dbReference type="Rhea" id="RHEA:28406"/>
        <dbReference type="ChEBI" id="CHEBI:15377"/>
        <dbReference type="ChEBI" id="CHEBI:15378"/>
        <dbReference type="ChEBI" id="CHEBI:43474"/>
        <dbReference type="ChEBI" id="CHEBI:59884"/>
        <dbReference type="ChEBI" id="CHEBI:61314"/>
        <dbReference type="EC" id="3.6.1.73"/>
    </reaction>
</comment>
<evidence type="ECO:0000256" key="9">
    <source>
        <dbReference type="ARBA" id="ARBA00048781"/>
    </source>
</evidence>
<feature type="domain" description="Non-canonical purine NTP phosphatase/PRRC1" evidence="12">
    <location>
        <begin position="8"/>
        <end position="176"/>
    </location>
</feature>
<dbReference type="InterPro" id="IPR026533">
    <property type="entry name" value="NTPase/PRRC1"/>
</dbReference>
<name>A0A3D9V2K3_THECX</name>
<dbReference type="Gene3D" id="3.90.950.10">
    <property type="match status" value="1"/>
</dbReference>
<comment type="cofactor">
    <cofactor evidence="11">
        <name>Mg(2+)</name>
        <dbReference type="ChEBI" id="CHEBI:18420"/>
    </cofactor>
    <cofactor evidence="11">
        <name>Mn(2+)</name>
        <dbReference type="ChEBI" id="CHEBI:29035"/>
    </cofactor>
    <text evidence="11">Binds 1 divalent metal cation per subunit; can use either Mg(2+) or Mn(2+).</text>
</comment>